<accession>A0A841GUF0</accession>
<feature type="chain" id="PRO_5033025275" evidence="2">
    <location>
        <begin position="18"/>
        <end position="314"/>
    </location>
</feature>
<dbReference type="EMBL" id="JACHIA010000001">
    <property type="protein sequence ID" value="MBB6068988.1"/>
    <property type="molecule type" value="Genomic_DNA"/>
</dbReference>
<dbReference type="InterPro" id="IPR029058">
    <property type="entry name" value="AB_hydrolase_fold"/>
</dbReference>
<organism evidence="4 5">
    <name type="scientific">Longimicrobium terrae</name>
    <dbReference type="NCBI Taxonomy" id="1639882"/>
    <lineage>
        <taxon>Bacteria</taxon>
        <taxon>Pseudomonadati</taxon>
        <taxon>Gemmatimonadota</taxon>
        <taxon>Longimicrobiia</taxon>
        <taxon>Longimicrobiales</taxon>
        <taxon>Longimicrobiaceae</taxon>
        <taxon>Longimicrobium</taxon>
    </lineage>
</organism>
<evidence type="ECO:0000259" key="3">
    <source>
        <dbReference type="Pfam" id="PF20434"/>
    </source>
</evidence>
<dbReference type="RefSeq" id="WP_170031609.1">
    <property type="nucleotide sequence ID" value="NZ_JABDTL010000001.1"/>
</dbReference>
<dbReference type="Proteomes" id="UP000582837">
    <property type="component" value="Unassembled WGS sequence"/>
</dbReference>
<dbReference type="AlphaFoldDB" id="A0A841GUF0"/>
<keyword evidence="5" id="KW-1185">Reference proteome</keyword>
<keyword evidence="1" id="KW-0378">Hydrolase</keyword>
<evidence type="ECO:0000256" key="2">
    <source>
        <dbReference type="SAM" id="SignalP"/>
    </source>
</evidence>
<dbReference type="PANTHER" id="PTHR48081:SF9">
    <property type="entry name" value="CARBOXYLESTERASE"/>
    <property type="match status" value="1"/>
</dbReference>
<feature type="domain" description="BD-FAE-like" evidence="3">
    <location>
        <begin position="61"/>
        <end position="246"/>
    </location>
</feature>
<proteinExistence type="predicted"/>
<comment type="caution">
    <text evidence="4">The sequence shown here is derived from an EMBL/GenBank/DDBJ whole genome shotgun (WGS) entry which is preliminary data.</text>
</comment>
<protein>
    <submittedName>
        <fullName evidence="4">Acetyl esterase/lipase</fullName>
    </submittedName>
</protein>
<name>A0A841GUF0_9BACT</name>
<dbReference type="InterPro" id="IPR049492">
    <property type="entry name" value="BD-FAE-like_dom"/>
</dbReference>
<evidence type="ECO:0000256" key="1">
    <source>
        <dbReference type="ARBA" id="ARBA00022801"/>
    </source>
</evidence>
<evidence type="ECO:0000313" key="5">
    <source>
        <dbReference type="Proteomes" id="UP000582837"/>
    </source>
</evidence>
<evidence type="ECO:0000313" key="4">
    <source>
        <dbReference type="EMBL" id="MBB6068988.1"/>
    </source>
</evidence>
<sequence length="314" mass="33868">MRIFKGRLRSISAAARAMGVGAMLLGAAGCSVRGMAEAVFVGDHFTRTADVAYGADPRLKLDVYRPKRVRPGAPVVVWLYGGRWQEGSKRDYRLLADGMTRRGWIVIVPDYRLYPSVTFPAWIQDGAQSVRWARDHARELGADPANLFVMGHSAGAHTVALLALDEHWLRDAGLPANAVRGFVALAGPVATTWTDVDVQALMGPREGWPATYPLTLIDGTEPPLLLLHGTGDRTVSVENSRRLQAAIRERGGCARAITYRGVGHVEIAVALSVPRLNSAPVLGDIARFVRNPRGACTADGGNGMTVINNTREDG</sequence>
<gene>
    <name evidence="4" type="ORF">HNQ61_000599</name>
</gene>
<reference evidence="4 5" key="1">
    <citation type="submission" date="2020-08" db="EMBL/GenBank/DDBJ databases">
        <title>Genomic Encyclopedia of Type Strains, Phase IV (KMG-IV): sequencing the most valuable type-strain genomes for metagenomic binning, comparative biology and taxonomic classification.</title>
        <authorList>
            <person name="Goeker M."/>
        </authorList>
    </citation>
    <scope>NUCLEOTIDE SEQUENCE [LARGE SCALE GENOMIC DNA]</scope>
    <source>
        <strain evidence="4 5">DSM 29007</strain>
    </source>
</reference>
<dbReference type="InterPro" id="IPR050300">
    <property type="entry name" value="GDXG_lipolytic_enzyme"/>
</dbReference>
<dbReference type="PANTHER" id="PTHR48081">
    <property type="entry name" value="AB HYDROLASE SUPERFAMILY PROTEIN C4A8.06C"/>
    <property type="match status" value="1"/>
</dbReference>
<dbReference type="GO" id="GO:0016787">
    <property type="term" value="F:hydrolase activity"/>
    <property type="evidence" value="ECO:0007669"/>
    <property type="project" value="UniProtKB-KW"/>
</dbReference>
<feature type="signal peptide" evidence="2">
    <location>
        <begin position="1"/>
        <end position="17"/>
    </location>
</feature>
<keyword evidence="2" id="KW-0732">Signal</keyword>
<dbReference type="PROSITE" id="PS51257">
    <property type="entry name" value="PROKAR_LIPOPROTEIN"/>
    <property type="match status" value="1"/>
</dbReference>
<dbReference type="SUPFAM" id="SSF53474">
    <property type="entry name" value="alpha/beta-Hydrolases"/>
    <property type="match status" value="1"/>
</dbReference>
<dbReference type="Gene3D" id="3.40.50.1820">
    <property type="entry name" value="alpha/beta hydrolase"/>
    <property type="match status" value="1"/>
</dbReference>
<dbReference type="Pfam" id="PF20434">
    <property type="entry name" value="BD-FAE"/>
    <property type="match status" value="1"/>
</dbReference>